<protein>
    <submittedName>
        <fullName evidence="6">Tellurite resistance protein</fullName>
    </submittedName>
</protein>
<evidence type="ECO:0000256" key="1">
    <source>
        <dbReference type="ARBA" id="ARBA00004141"/>
    </source>
</evidence>
<proteinExistence type="predicted"/>
<reference evidence="6 7" key="1">
    <citation type="submission" date="2020-08" db="EMBL/GenBank/DDBJ databases">
        <title>Functional genomics of gut bacteria from endangered species of beetles.</title>
        <authorList>
            <person name="Carlos-Shanley C."/>
        </authorList>
    </citation>
    <scope>NUCLEOTIDE SEQUENCE [LARGE SCALE GENOMIC DNA]</scope>
    <source>
        <strain evidence="6 7">S00202</strain>
    </source>
</reference>
<dbReference type="PANTHER" id="PTHR37955:SF1">
    <property type="entry name" value="DEP DOMAIN-CONTAINING PROTEIN"/>
    <property type="match status" value="1"/>
</dbReference>
<dbReference type="PANTHER" id="PTHR37955">
    <property type="entry name" value="TELLURITE RESISTANCE PROTEIN TEHA"/>
    <property type="match status" value="1"/>
</dbReference>
<dbReference type="Pfam" id="PF03595">
    <property type="entry name" value="SLAC1"/>
    <property type="match status" value="1"/>
</dbReference>
<keyword evidence="3 5" id="KW-1133">Transmembrane helix</keyword>
<evidence type="ECO:0000256" key="4">
    <source>
        <dbReference type="ARBA" id="ARBA00023136"/>
    </source>
</evidence>
<name>A0A7X0EQW0_9PSED</name>
<accession>A0A7X0EQW0</accession>
<dbReference type="GO" id="GO:0046583">
    <property type="term" value="F:monoatomic cation efflux transmembrane transporter activity"/>
    <property type="evidence" value="ECO:0007669"/>
    <property type="project" value="TreeGrafter"/>
</dbReference>
<dbReference type="InterPro" id="IPR004695">
    <property type="entry name" value="SLAC1/Mae1/Ssu1/TehA"/>
</dbReference>
<keyword evidence="2 5" id="KW-0812">Transmembrane</keyword>
<keyword evidence="4 5" id="KW-0472">Membrane</keyword>
<feature type="transmembrane region" description="Helical" evidence="5">
    <location>
        <begin position="82"/>
        <end position="101"/>
    </location>
</feature>
<evidence type="ECO:0000256" key="3">
    <source>
        <dbReference type="ARBA" id="ARBA00022989"/>
    </source>
</evidence>
<comment type="subcellular location">
    <subcellularLocation>
        <location evidence="1">Membrane</location>
        <topology evidence="1">Multi-pass membrane protein</topology>
    </subcellularLocation>
</comment>
<dbReference type="InterPro" id="IPR038665">
    <property type="entry name" value="Voltage-dep_anion_channel_sf"/>
</dbReference>
<evidence type="ECO:0000313" key="6">
    <source>
        <dbReference type="EMBL" id="MBB6340682.1"/>
    </source>
</evidence>
<feature type="transmembrane region" description="Helical" evidence="5">
    <location>
        <begin position="43"/>
        <end position="61"/>
    </location>
</feature>
<dbReference type="Proteomes" id="UP000557193">
    <property type="component" value="Unassembled WGS sequence"/>
</dbReference>
<dbReference type="AlphaFoldDB" id="A0A7X0EQW0"/>
<comment type="caution">
    <text evidence="6">The sequence shown here is derived from an EMBL/GenBank/DDBJ whole genome shotgun (WGS) entry which is preliminary data.</text>
</comment>
<dbReference type="InterPro" id="IPR052951">
    <property type="entry name" value="Tellurite_res_ion_channel"/>
</dbReference>
<dbReference type="GO" id="GO:0005886">
    <property type="term" value="C:plasma membrane"/>
    <property type="evidence" value="ECO:0007669"/>
    <property type="project" value="TreeGrafter"/>
</dbReference>
<sequence length="318" mass="34310">MHEPLATRPWLARLHPGLFAIALGLLALDGAWSRLGQPRPARLLMLAGLLVLGVLSLLWLFKAARHWAQIKREFVHPVQGAQLALLPVSILLAVSQLAPLLPHWSSWLLAASLLALTLQGVIAWRIVSQLSTGQMPEELITPALYLPIVPGGLLGAMALAALQLHGFAMLLLGMSLGGWALLEMRILHRLFDGPLPLALRPTLGIEMAPAAVTALCVASLWPALPADYLLIGLGVALGPVVAVLTRWHWWSSTPFTFGFWSFSFPLAALASVIVEVVLRGHWPLAVAYTAVALVSLIVAYLSVRTLILLLRGQLLPSL</sequence>
<keyword evidence="7" id="KW-1185">Reference proteome</keyword>
<dbReference type="Gene3D" id="1.50.10.150">
    <property type="entry name" value="Voltage-dependent anion channel"/>
    <property type="match status" value="1"/>
</dbReference>
<evidence type="ECO:0000256" key="2">
    <source>
        <dbReference type="ARBA" id="ARBA00022692"/>
    </source>
</evidence>
<feature type="transmembrane region" description="Helical" evidence="5">
    <location>
        <begin position="203"/>
        <end position="222"/>
    </location>
</feature>
<gene>
    <name evidence="6" type="ORF">HNP49_000832</name>
</gene>
<dbReference type="EMBL" id="JACHLL010000001">
    <property type="protein sequence ID" value="MBB6340682.1"/>
    <property type="molecule type" value="Genomic_DNA"/>
</dbReference>
<feature type="transmembrane region" description="Helical" evidence="5">
    <location>
        <begin position="284"/>
        <end position="310"/>
    </location>
</feature>
<feature type="transmembrane region" description="Helical" evidence="5">
    <location>
        <begin position="164"/>
        <end position="182"/>
    </location>
</feature>
<organism evidence="6 7">
    <name type="scientific">Pseudomonas fluvialis</name>
    <dbReference type="NCBI Taxonomy" id="1793966"/>
    <lineage>
        <taxon>Bacteria</taxon>
        <taxon>Pseudomonadati</taxon>
        <taxon>Pseudomonadota</taxon>
        <taxon>Gammaproteobacteria</taxon>
        <taxon>Pseudomonadales</taxon>
        <taxon>Pseudomonadaceae</taxon>
        <taxon>Pseudomonas</taxon>
    </lineage>
</organism>
<feature type="transmembrane region" description="Helical" evidence="5">
    <location>
        <begin position="107"/>
        <end position="127"/>
    </location>
</feature>
<evidence type="ECO:0000256" key="5">
    <source>
        <dbReference type="SAM" id="Phobius"/>
    </source>
</evidence>
<feature type="transmembrane region" description="Helical" evidence="5">
    <location>
        <begin position="139"/>
        <end position="158"/>
    </location>
</feature>
<feature type="transmembrane region" description="Helical" evidence="5">
    <location>
        <begin position="228"/>
        <end position="245"/>
    </location>
</feature>
<evidence type="ECO:0000313" key="7">
    <source>
        <dbReference type="Proteomes" id="UP000557193"/>
    </source>
</evidence>
<feature type="transmembrane region" description="Helical" evidence="5">
    <location>
        <begin position="257"/>
        <end position="278"/>
    </location>
</feature>
<dbReference type="RefSeq" id="WP_184680856.1">
    <property type="nucleotide sequence ID" value="NZ_JACHLL010000001.1"/>
</dbReference>